<comment type="caution">
    <text evidence="2">The sequence shown here is derived from an EMBL/GenBank/DDBJ whole genome shotgun (WGS) entry which is preliminary data.</text>
</comment>
<accession>A0A9W9G7L2</accession>
<organism evidence="2 3">
    <name type="scientific">Penicillium angulare</name>
    <dbReference type="NCBI Taxonomy" id="116970"/>
    <lineage>
        <taxon>Eukaryota</taxon>
        <taxon>Fungi</taxon>
        <taxon>Dikarya</taxon>
        <taxon>Ascomycota</taxon>
        <taxon>Pezizomycotina</taxon>
        <taxon>Eurotiomycetes</taxon>
        <taxon>Eurotiomycetidae</taxon>
        <taxon>Eurotiales</taxon>
        <taxon>Aspergillaceae</taxon>
        <taxon>Penicillium</taxon>
    </lineage>
</organism>
<dbReference type="InterPro" id="IPR055235">
    <property type="entry name" value="ASD1_cat"/>
</dbReference>
<dbReference type="Gene3D" id="3.20.20.80">
    <property type="entry name" value="Glycosidases"/>
    <property type="match status" value="1"/>
</dbReference>
<sequence length="121" mass="13637">MESVPKPKSAWGGVETNEFGTDEFMKWCSQAKAEPCIYLNMGTGTLDEAIEWLEYCNSTGDCSFAQLRRQNGHEKPYNVKYWELGNEVYGDWQAAQSSPAEYTAKAVQWAKGKTPSFISSF</sequence>
<keyword evidence="3" id="KW-1185">Reference proteome</keyword>
<dbReference type="Pfam" id="PF22848">
    <property type="entry name" value="ASD1_dom"/>
    <property type="match status" value="1"/>
</dbReference>
<proteinExistence type="predicted"/>
<evidence type="ECO:0000259" key="1">
    <source>
        <dbReference type="Pfam" id="PF22848"/>
    </source>
</evidence>
<dbReference type="PANTHER" id="PTHR43576:SF3">
    <property type="entry name" value="ALPHA-L-ARABINOFURANOSIDASE C"/>
    <property type="match status" value="1"/>
</dbReference>
<dbReference type="OrthoDB" id="3032304at2759"/>
<dbReference type="SUPFAM" id="SSF51445">
    <property type="entry name" value="(Trans)glycosidases"/>
    <property type="match status" value="1"/>
</dbReference>
<dbReference type="GO" id="GO:0000272">
    <property type="term" value="P:polysaccharide catabolic process"/>
    <property type="evidence" value="ECO:0007669"/>
    <property type="project" value="TreeGrafter"/>
</dbReference>
<dbReference type="PANTHER" id="PTHR43576">
    <property type="entry name" value="ALPHA-L-ARABINOFURANOSIDASE C-RELATED"/>
    <property type="match status" value="1"/>
</dbReference>
<name>A0A9W9G7L2_9EURO</name>
<reference evidence="2" key="2">
    <citation type="journal article" date="2023" name="IMA Fungus">
        <title>Comparative genomic study of the Penicillium genus elucidates a diverse pangenome and 15 lateral gene transfer events.</title>
        <authorList>
            <person name="Petersen C."/>
            <person name="Sorensen T."/>
            <person name="Nielsen M.R."/>
            <person name="Sondergaard T.E."/>
            <person name="Sorensen J.L."/>
            <person name="Fitzpatrick D.A."/>
            <person name="Frisvad J.C."/>
            <person name="Nielsen K.L."/>
        </authorList>
    </citation>
    <scope>NUCLEOTIDE SEQUENCE</scope>
    <source>
        <strain evidence="2">IBT 30069</strain>
    </source>
</reference>
<dbReference type="EMBL" id="JAPQKH010000002">
    <property type="protein sequence ID" value="KAJ5113634.1"/>
    <property type="molecule type" value="Genomic_DNA"/>
</dbReference>
<gene>
    <name evidence="2" type="ORF">N7456_002168</name>
</gene>
<dbReference type="AlphaFoldDB" id="A0A9W9G7L2"/>
<protein>
    <submittedName>
        <fullName evidence="2">Alpha-N-arabinofuranosidase C</fullName>
    </submittedName>
</protein>
<reference evidence="2" key="1">
    <citation type="submission" date="2022-11" db="EMBL/GenBank/DDBJ databases">
        <authorList>
            <person name="Petersen C."/>
        </authorList>
    </citation>
    <scope>NUCLEOTIDE SEQUENCE</scope>
    <source>
        <strain evidence="2">IBT 30069</strain>
    </source>
</reference>
<dbReference type="InterPro" id="IPR017853">
    <property type="entry name" value="GH"/>
</dbReference>
<feature type="domain" description="Alpha-L-arabinofuranosidase 1 catalytic" evidence="1">
    <location>
        <begin position="6"/>
        <end position="91"/>
    </location>
</feature>
<dbReference type="Proteomes" id="UP001149165">
    <property type="component" value="Unassembled WGS sequence"/>
</dbReference>
<evidence type="ECO:0000313" key="3">
    <source>
        <dbReference type="Proteomes" id="UP001149165"/>
    </source>
</evidence>
<evidence type="ECO:0000313" key="2">
    <source>
        <dbReference type="EMBL" id="KAJ5113634.1"/>
    </source>
</evidence>